<evidence type="ECO:0000256" key="15">
    <source>
        <dbReference type="SAM" id="Coils"/>
    </source>
</evidence>
<name>A0A506UL14_9PROT</name>
<accession>A0A506UL14</accession>
<keyword evidence="2 13" id="KW-0813">Transport</keyword>
<comment type="caution">
    <text evidence="16">The sequence shown here is derived from an EMBL/GenBank/DDBJ whole genome shotgun (WGS) entry which is preliminary data.</text>
</comment>
<sequence>MTLFQEPRFWVTLSFVLFFVIFGPKIWRVLVKALDARADGIRANLDEATRLRREAEQMLEDATREREQAKIDAQKTIAASEAEAEALKENAAREAEEMTRLHEKLAQERIEAAEQAALREIREQAMDVALQASREVVTRKLADDEQLADLLIEQSLKALPRALREEAA</sequence>
<evidence type="ECO:0000256" key="10">
    <source>
        <dbReference type="ARBA" id="ARBA00025198"/>
    </source>
</evidence>
<keyword evidence="4 13" id="KW-0812">Transmembrane</keyword>
<keyword evidence="8 13" id="KW-0472">Membrane</keyword>
<reference evidence="16 17" key="1">
    <citation type="submission" date="2019-03" db="EMBL/GenBank/DDBJ databases">
        <title>The complete genome sequence of Neokomagataea sp. Jb2 NBRC113641.</title>
        <authorList>
            <person name="Chua K.-O."/>
            <person name="Chan K.-G."/>
            <person name="See-Too W.-S."/>
        </authorList>
    </citation>
    <scope>NUCLEOTIDE SEQUENCE [LARGE SCALE GENOMIC DNA]</scope>
    <source>
        <strain evidence="16 17">Jb2</strain>
    </source>
</reference>
<evidence type="ECO:0000256" key="2">
    <source>
        <dbReference type="ARBA" id="ARBA00022448"/>
    </source>
</evidence>
<dbReference type="Pfam" id="PF00430">
    <property type="entry name" value="ATP-synt_B"/>
    <property type="match status" value="1"/>
</dbReference>
<dbReference type="GO" id="GO:0046961">
    <property type="term" value="F:proton-transporting ATPase activity, rotational mechanism"/>
    <property type="evidence" value="ECO:0007669"/>
    <property type="project" value="TreeGrafter"/>
</dbReference>
<keyword evidence="3 13" id="KW-0138">CF(0)</keyword>
<organism evidence="16 17">
    <name type="scientific">Oecophyllibacter saccharovorans</name>
    <dbReference type="NCBI Taxonomy" id="2558360"/>
    <lineage>
        <taxon>Bacteria</taxon>
        <taxon>Pseudomonadati</taxon>
        <taxon>Pseudomonadota</taxon>
        <taxon>Alphaproteobacteria</taxon>
        <taxon>Acetobacterales</taxon>
        <taxon>Acetobacteraceae</taxon>
        <taxon>Oecophyllibacter</taxon>
    </lineage>
</organism>
<evidence type="ECO:0000256" key="5">
    <source>
        <dbReference type="ARBA" id="ARBA00022781"/>
    </source>
</evidence>
<keyword evidence="17" id="KW-1185">Reference proteome</keyword>
<feature type="transmembrane region" description="Helical" evidence="13">
    <location>
        <begin position="9"/>
        <end position="27"/>
    </location>
</feature>
<protein>
    <recommendedName>
        <fullName evidence="13">ATP synthase subunit b</fullName>
    </recommendedName>
    <alternativeName>
        <fullName evidence="13">ATP synthase F(0) sector subunit b</fullName>
    </alternativeName>
    <alternativeName>
        <fullName evidence="13">ATPase subunit I</fullName>
    </alternativeName>
    <alternativeName>
        <fullName evidence="13">F-type ATPase subunit b</fullName>
        <shortName evidence="13">F-ATPase subunit b</shortName>
    </alternativeName>
</protein>
<dbReference type="InterPro" id="IPR002146">
    <property type="entry name" value="ATP_synth_b/b'su_bac/chlpt"/>
</dbReference>
<evidence type="ECO:0000256" key="9">
    <source>
        <dbReference type="ARBA" id="ARBA00023310"/>
    </source>
</evidence>
<evidence type="ECO:0000313" key="17">
    <source>
        <dbReference type="Proteomes" id="UP000315037"/>
    </source>
</evidence>
<keyword evidence="9 13" id="KW-0066">ATP synthesis</keyword>
<evidence type="ECO:0000256" key="1">
    <source>
        <dbReference type="ARBA" id="ARBA00005513"/>
    </source>
</evidence>
<keyword evidence="6 13" id="KW-1133">Transmembrane helix</keyword>
<evidence type="ECO:0000256" key="13">
    <source>
        <dbReference type="HAMAP-Rule" id="MF_01398"/>
    </source>
</evidence>
<feature type="coiled-coil region" evidence="15">
    <location>
        <begin position="31"/>
        <end position="115"/>
    </location>
</feature>
<dbReference type="GO" id="GO:0005886">
    <property type="term" value="C:plasma membrane"/>
    <property type="evidence" value="ECO:0007669"/>
    <property type="project" value="UniProtKB-SubCell"/>
</dbReference>
<evidence type="ECO:0000256" key="6">
    <source>
        <dbReference type="ARBA" id="ARBA00022989"/>
    </source>
</evidence>
<dbReference type="PANTHER" id="PTHR33445">
    <property type="entry name" value="ATP SYNTHASE SUBUNIT B', CHLOROPLASTIC"/>
    <property type="match status" value="1"/>
</dbReference>
<dbReference type="GO" id="GO:0045259">
    <property type="term" value="C:proton-transporting ATP synthase complex"/>
    <property type="evidence" value="ECO:0007669"/>
    <property type="project" value="UniProtKB-KW"/>
</dbReference>
<dbReference type="EMBL" id="SORZ01000002">
    <property type="protein sequence ID" value="TPW34026.1"/>
    <property type="molecule type" value="Genomic_DNA"/>
</dbReference>
<evidence type="ECO:0000256" key="3">
    <source>
        <dbReference type="ARBA" id="ARBA00022547"/>
    </source>
</evidence>
<dbReference type="PANTHER" id="PTHR33445:SF1">
    <property type="entry name" value="ATP SYNTHASE SUBUNIT B"/>
    <property type="match status" value="1"/>
</dbReference>
<evidence type="ECO:0000256" key="4">
    <source>
        <dbReference type="ARBA" id="ARBA00022692"/>
    </source>
</evidence>
<dbReference type="InterPro" id="IPR050059">
    <property type="entry name" value="ATP_synthase_B_chain"/>
</dbReference>
<comment type="subcellular location">
    <subcellularLocation>
        <location evidence="13">Cell membrane</location>
        <topology evidence="13">Single-pass membrane protein</topology>
    </subcellularLocation>
    <subcellularLocation>
        <location evidence="12">Endomembrane system</location>
        <topology evidence="12">Single-pass membrane protein</topology>
    </subcellularLocation>
</comment>
<dbReference type="GO" id="GO:0012505">
    <property type="term" value="C:endomembrane system"/>
    <property type="evidence" value="ECO:0007669"/>
    <property type="project" value="UniProtKB-SubCell"/>
</dbReference>
<keyword evidence="5 13" id="KW-0375">Hydrogen ion transport</keyword>
<evidence type="ECO:0000313" key="16">
    <source>
        <dbReference type="EMBL" id="TPW34026.1"/>
    </source>
</evidence>
<evidence type="ECO:0000256" key="7">
    <source>
        <dbReference type="ARBA" id="ARBA00023065"/>
    </source>
</evidence>
<keyword evidence="15" id="KW-0175">Coiled coil</keyword>
<evidence type="ECO:0000256" key="12">
    <source>
        <dbReference type="ARBA" id="ARBA00037847"/>
    </source>
</evidence>
<evidence type="ECO:0000256" key="11">
    <source>
        <dbReference type="ARBA" id="ARBA00025614"/>
    </source>
</evidence>
<dbReference type="Proteomes" id="UP000315037">
    <property type="component" value="Unassembled WGS sequence"/>
</dbReference>
<proteinExistence type="inferred from homology"/>
<keyword evidence="7 13" id="KW-0406">Ion transport</keyword>
<comment type="function">
    <text evidence="11">Component of the F(0) channel, it forms part of the peripheral stalk, linking F(1) to F(0). The b'-subunit is a diverged and duplicated form of b found in plants and photosynthetic bacteria.</text>
</comment>
<dbReference type="OrthoDB" id="7283197at2"/>
<dbReference type="CDD" id="cd06503">
    <property type="entry name" value="ATP-synt_Fo_b"/>
    <property type="match status" value="1"/>
</dbReference>
<gene>
    <name evidence="13" type="primary">atpF</name>
    <name evidence="16" type="ORF">E3202_05560</name>
</gene>
<dbReference type="RefSeq" id="WP_141451312.1">
    <property type="nucleotide sequence ID" value="NZ_CP038143.1"/>
</dbReference>
<dbReference type="AlphaFoldDB" id="A0A506UL14"/>
<evidence type="ECO:0000256" key="8">
    <source>
        <dbReference type="ARBA" id="ARBA00023136"/>
    </source>
</evidence>
<comment type="subunit">
    <text evidence="13">F-type ATPases have 2 components, F(1) - the catalytic core - and F(0) - the membrane proton channel. F(1) has five subunits: alpha(3), beta(3), gamma(1), delta(1), epsilon(1). F(0) has three main subunits: a(1), b(2) and c(10-14). The alpha and beta chains form an alternating ring which encloses part of the gamma chain. F(1) is attached to F(0) by a central stalk formed by the gamma and epsilon chains, while a peripheral stalk is formed by the delta and b chains.</text>
</comment>
<dbReference type="HAMAP" id="MF_01398">
    <property type="entry name" value="ATP_synth_b_bprime"/>
    <property type="match status" value="1"/>
</dbReference>
<evidence type="ECO:0000256" key="14">
    <source>
        <dbReference type="RuleBase" id="RU003848"/>
    </source>
</evidence>
<keyword evidence="13" id="KW-1003">Cell membrane</keyword>
<comment type="similarity">
    <text evidence="1 13 14">Belongs to the ATPase B chain family.</text>
</comment>
<comment type="function">
    <text evidence="10 13">F(1)F(0) ATP synthase produces ATP from ADP in the presence of a proton or sodium gradient. F-type ATPases consist of two structural domains, F(1) containing the extramembraneous catalytic core and F(0) containing the membrane proton channel, linked together by a central stalk and a peripheral stalk. During catalysis, ATP synthesis in the catalytic domain of F(1) is coupled via a rotary mechanism of the central stalk subunits to proton translocation.</text>
</comment>
<dbReference type="GO" id="GO:0046933">
    <property type="term" value="F:proton-transporting ATP synthase activity, rotational mechanism"/>
    <property type="evidence" value="ECO:0007669"/>
    <property type="project" value="UniProtKB-UniRule"/>
</dbReference>